<organism evidence="9 10">
    <name type="scientific">Coccomyxa viridis</name>
    <dbReference type="NCBI Taxonomy" id="1274662"/>
    <lineage>
        <taxon>Eukaryota</taxon>
        <taxon>Viridiplantae</taxon>
        <taxon>Chlorophyta</taxon>
        <taxon>core chlorophytes</taxon>
        <taxon>Trebouxiophyceae</taxon>
        <taxon>Trebouxiophyceae incertae sedis</taxon>
        <taxon>Coccomyxaceae</taxon>
        <taxon>Coccomyxa</taxon>
    </lineage>
</organism>
<keyword evidence="2 7" id="KW-0813">Transport</keyword>
<evidence type="ECO:0000313" key="10">
    <source>
        <dbReference type="Proteomes" id="UP001314263"/>
    </source>
</evidence>
<feature type="repeat" description="Solcar" evidence="6">
    <location>
        <begin position="42"/>
        <end position="125"/>
    </location>
</feature>
<reference evidence="9 10" key="1">
    <citation type="submission" date="2023-10" db="EMBL/GenBank/DDBJ databases">
        <authorList>
            <person name="Maclean D."/>
            <person name="Macfadyen A."/>
        </authorList>
    </citation>
    <scope>NUCLEOTIDE SEQUENCE [LARGE SCALE GENOMIC DNA]</scope>
</reference>
<dbReference type="InterPro" id="IPR018108">
    <property type="entry name" value="MCP_transmembrane"/>
</dbReference>
<dbReference type="PROSITE" id="PS50920">
    <property type="entry name" value="SOLCAR"/>
    <property type="match status" value="3"/>
</dbReference>
<keyword evidence="4" id="KW-0677">Repeat</keyword>
<evidence type="ECO:0000256" key="5">
    <source>
        <dbReference type="ARBA" id="ARBA00023136"/>
    </source>
</evidence>
<evidence type="ECO:0000256" key="4">
    <source>
        <dbReference type="ARBA" id="ARBA00022737"/>
    </source>
</evidence>
<dbReference type="GO" id="GO:0055085">
    <property type="term" value="P:transmembrane transport"/>
    <property type="evidence" value="ECO:0007669"/>
    <property type="project" value="InterPro"/>
</dbReference>
<accession>A0AAV1HVS0</accession>
<dbReference type="GO" id="GO:0016020">
    <property type="term" value="C:membrane"/>
    <property type="evidence" value="ECO:0007669"/>
    <property type="project" value="UniProtKB-SubCell"/>
</dbReference>
<evidence type="ECO:0000256" key="2">
    <source>
        <dbReference type="ARBA" id="ARBA00022448"/>
    </source>
</evidence>
<dbReference type="Pfam" id="PF00153">
    <property type="entry name" value="Mito_carr"/>
    <property type="match status" value="3"/>
</dbReference>
<evidence type="ECO:0000256" key="3">
    <source>
        <dbReference type="ARBA" id="ARBA00022692"/>
    </source>
</evidence>
<protein>
    <recommendedName>
        <fullName evidence="11">Mitochondrial carrier protein</fullName>
    </recommendedName>
</protein>
<keyword evidence="3 6" id="KW-0812">Transmembrane</keyword>
<evidence type="ECO:0000256" key="8">
    <source>
        <dbReference type="SAM" id="Phobius"/>
    </source>
</evidence>
<feature type="repeat" description="Solcar" evidence="6">
    <location>
        <begin position="134"/>
        <end position="220"/>
    </location>
</feature>
<feature type="transmembrane region" description="Helical" evidence="8">
    <location>
        <begin position="191"/>
        <end position="213"/>
    </location>
</feature>
<sequence>MVLNEGRISSFSPICKKGRSAVIVSVDTASVPALPRPLADAVNYTKHLLAGAMSAMVSRTCCAPMERVKMQMMLHQPADSALQVAGGIYQSEGIAGFWRGNGLNILRTAPFKAVNFFSFDMYRKTFTRVGGGVLSNEARLTAGALAGVTASIICFPLDVLRTRVLCSPGSDLRSHPLRMLVKIAKSEGAGALYVGIGPSLLGMVPSGAIYYWMYDLLKERRFRLVAKRKGRRPKQLDAAHALLFGAMAGCSAESLVFPLEVVRRRMQTMAADSLSRKAGMVVLRQAVMDIWAREKLKGFYAGMLPNTVQVLPSAALSYAAFEASKSLLRVKE</sequence>
<evidence type="ECO:0008006" key="11">
    <source>
        <dbReference type="Google" id="ProtNLM"/>
    </source>
</evidence>
<comment type="subcellular location">
    <subcellularLocation>
        <location evidence="1">Membrane</location>
        <topology evidence="1">Multi-pass membrane protein</topology>
    </subcellularLocation>
</comment>
<keyword evidence="5 6" id="KW-0472">Membrane</keyword>
<keyword evidence="8" id="KW-1133">Transmembrane helix</keyword>
<gene>
    <name evidence="9" type="ORF">CVIRNUC_001321</name>
</gene>
<comment type="caution">
    <text evidence="9">The sequence shown here is derived from an EMBL/GenBank/DDBJ whole genome shotgun (WGS) entry which is preliminary data.</text>
</comment>
<feature type="repeat" description="Solcar" evidence="6">
    <location>
        <begin position="236"/>
        <end position="327"/>
    </location>
</feature>
<keyword evidence="10" id="KW-1185">Reference proteome</keyword>
<evidence type="ECO:0000256" key="6">
    <source>
        <dbReference type="PROSITE-ProRule" id="PRU00282"/>
    </source>
</evidence>
<evidence type="ECO:0000256" key="1">
    <source>
        <dbReference type="ARBA" id="ARBA00004141"/>
    </source>
</evidence>
<dbReference type="EMBL" id="CAUYUE010000002">
    <property type="protein sequence ID" value="CAK0741389.1"/>
    <property type="molecule type" value="Genomic_DNA"/>
</dbReference>
<dbReference type="AlphaFoldDB" id="A0AAV1HVS0"/>
<name>A0AAV1HVS0_9CHLO</name>
<dbReference type="PANTHER" id="PTHR24089">
    <property type="entry name" value="SOLUTE CARRIER FAMILY 25"/>
    <property type="match status" value="1"/>
</dbReference>
<evidence type="ECO:0000313" key="9">
    <source>
        <dbReference type="EMBL" id="CAK0741389.1"/>
    </source>
</evidence>
<dbReference type="Gene3D" id="1.50.40.10">
    <property type="entry name" value="Mitochondrial carrier domain"/>
    <property type="match status" value="1"/>
</dbReference>
<dbReference type="Proteomes" id="UP001314263">
    <property type="component" value="Unassembled WGS sequence"/>
</dbReference>
<dbReference type="InterPro" id="IPR023395">
    <property type="entry name" value="MCP_dom_sf"/>
</dbReference>
<dbReference type="InterPro" id="IPR002067">
    <property type="entry name" value="MCP"/>
</dbReference>
<dbReference type="PRINTS" id="PR00926">
    <property type="entry name" value="MITOCARRIER"/>
</dbReference>
<evidence type="ECO:0000256" key="7">
    <source>
        <dbReference type="RuleBase" id="RU000488"/>
    </source>
</evidence>
<comment type="similarity">
    <text evidence="7">Belongs to the mitochondrial carrier (TC 2.A.29) family.</text>
</comment>
<dbReference type="SUPFAM" id="SSF103506">
    <property type="entry name" value="Mitochondrial carrier"/>
    <property type="match status" value="1"/>
</dbReference>
<proteinExistence type="inferred from homology"/>